<dbReference type="Proteomes" id="UP000528322">
    <property type="component" value="Unassembled WGS sequence"/>
</dbReference>
<keyword evidence="4" id="KW-1185">Reference proteome</keyword>
<evidence type="ECO:0008006" key="5">
    <source>
        <dbReference type="Google" id="ProtNLM"/>
    </source>
</evidence>
<reference evidence="3 4" key="1">
    <citation type="submission" date="2020-08" db="EMBL/GenBank/DDBJ databases">
        <title>Genomic Encyclopedia of Type Strains, Phase IV (KMG-IV): sequencing the most valuable type-strain genomes for metagenomic binning, comparative biology and taxonomic classification.</title>
        <authorList>
            <person name="Goeker M."/>
        </authorList>
    </citation>
    <scope>NUCLEOTIDE SEQUENCE [LARGE SCALE GENOMIC DNA]</scope>
    <source>
        <strain evidence="3 4">DSM 22071</strain>
    </source>
</reference>
<dbReference type="RefSeq" id="WP_183732469.1">
    <property type="nucleotide sequence ID" value="NZ_JACHID010000009.1"/>
</dbReference>
<evidence type="ECO:0000313" key="3">
    <source>
        <dbReference type="EMBL" id="MBB5022268.1"/>
    </source>
</evidence>
<evidence type="ECO:0000256" key="1">
    <source>
        <dbReference type="SAM" id="MobiDB-lite"/>
    </source>
</evidence>
<dbReference type="EMBL" id="JACHID010000009">
    <property type="protein sequence ID" value="MBB5022268.1"/>
    <property type="molecule type" value="Genomic_DNA"/>
</dbReference>
<feature type="region of interest" description="Disordered" evidence="1">
    <location>
        <begin position="156"/>
        <end position="176"/>
    </location>
</feature>
<accession>A0A7W7Y544</accession>
<dbReference type="AlphaFoldDB" id="A0A7W7Y544"/>
<feature type="chain" id="PRO_5030686577" description="Bacterial surface antigen (D15) domain-containing protein" evidence="2">
    <location>
        <begin position="21"/>
        <end position="396"/>
    </location>
</feature>
<evidence type="ECO:0000256" key="2">
    <source>
        <dbReference type="SAM" id="SignalP"/>
    </source>
</evidence>
<keyword evidence="2" id="KW-0732">Signal</keyword>
<feature type="signal peptide" evidence="2">
    <location>
        <begin position="1"/>
        <end position="20"/>
    </location>
</feature>
<protein>
    <recommendedName>
        <fullName evidence="5">Bacterial surface antigen (D15) domain-containing protein</fullName>
    </recommendedName>
</protein>
<feature type="compositionally biased region" description="Acidic residues" evidence="1">
    <location>
        <begin position="165"/>
        <end position="176"/>
    </location>
</feature>
<organism evidence="3 4">
    <name type="scientific">Desulfurispira natronophila</name>
    <dbReference type="NCBI Taxonomy" id="682562"/>
    <lineage>
        <taxon>Bacteria</taxon>
        <taxon>Pseudomonadati</taxon>
        <taxon>Chrysiogenota</taxon>
        <taxon>Chrysiogenia</taxon>
        <taxon>Chrysiogenales</taxon>
        <taxon>Chrysiogenaceae</taxon>
        <taxon>Desulfurispira</taxon>
    </lineage>
</organism>
<evidence type="ECO:0000313" key="4">
    <source>
        <dbReference type="Proteomes" id="UP000528322"/>
    </source>
</evidence>
<gene>
    <name evidence="3" type="ORF">HNR37_001600</name>
</gene>
<sequence>MTRLQCLLIALGITTTPILAAASAVSTFDPANPNRGLHVGMGSYLPLSDGDSQFSGHFTYDNDDVLGSGDGFYFHLNPDYTHITMTDRGYAPYSGYTIVNLFSHITDQTRVEHSGGEKIRDEEYDIRSYEAEIGRGMFFAPHIRGELAFAIGNQDYSGTTAQAPPEDDDDENGDAEADAEGFIAPADNNTYHLRARLIAGGLSEDRHYQPKTSHMALMELEYTIRDKSESWGPADDLYGAPGSSSTKLTLLMRGYHNYPQTTLGYRFQMGVSSGLDRDSKYRIGGGLTHDENAPSLPGWYQDEIAASHYALGGMSASRKLFPFVGSHVVGFGRANLLYFSNSTSDGTTHSSDFVTGFSLGASTPAFLAGRIVGQLDYSPDADHDGMGVLVQYEKKW</sequence>
<proteinExistence type="predicted"/>
<comment type="caution">
    <text evidence="3">The sequence shown here is derived from an EMBL/GenBank/DDBJ whole genome shotgun (WGS) entry which is preliminary data.</text>
</comment>
<name>A0A7W7Y544_9BACT</name>